<dbReference type="AlphaFoldDB" id="A0A1X0R6Q2"/>
<dbReference type="PANTHER" id="PTHR12940">
    <property type="entry name" value="ES-2 PROTEIN - RELATED"/>
    <property type="match status" value="1"/>
</dbReference>
<evidence type="ECO:0000256" key="1">
    <source>
        <dbReference type="ARBA" id="ARBA00004123"/>
    </source>
</evidence>
<feature type="compositionally biased region" description="Polar residues" evidence="4">
    <location>
        <begin position="352"/>
        <end position="362"/>
    </location>
</feature>
<dbReference type="Pfam" id="PF09751">
    <property type="entry name" value="Es2"/>
    <property type="match status" value="2"/>
</dbReference>
<reference evidence="5" key="1">
    <citation type="journal article" date="2016" name="Proc. Natl. Acad. Sci. U.S.A.">
        <title>Lipid metabolic changes in an early divergent fungus govern the establishment of a mutualistic symbiosis with endobacteria.</title>
        <authorList>
            <person name="Lastovetsky O.A."/>
            <person name="Gaspar M.L."/>
            <person name="Mondo S.J."/>
            <person name="LaButti K.M."/>
            <person name="Sandor L."/>
            <person name="Grigoriev I.V."/>
            <person name="Henry S.A."/>
            <person name="Pawlowska T.E."/>
        </authorList>
    </citation>
    <scope>NUCLEOTIDE SEQUENCE [LARGE SCALE GENOMIC DNA]</scope>
    <source>
        <strain evidence="5">ATCC 52814</strain>
    </source>
</reference>
<evidence type="ECO:0000256" key="4">
    <source>
        <dbReference type="SAM" id="MobiDB-lite"/>
    </source>
</evidence>
<keyword evidence="3" id="KW-0539">Nucleus</keyword>
<dbReference type="InterPro" id="IPR019148">
    <property type="entry name" value="Nuclear_protein_DGCR14_ESS-2"/>
</dbReference>
<dbReference type="VEuPathDB" id="FungiDB:BCV72DRAFT_325622"/>
<proteinExistence type="inferred from homology"/>
<dbReference type="PANTHER" id="PTHR12940:SF0">
    <property type="entry name" value="SPLICING FACTOR ESS-2 HOMOLOG"/>
    <property type="match status" value="1"/>
</dbReference>
<dbReference type="OrthoDB" id="19679at2759"/>
<feature type="compositionally biased region" description="Basic and acidic residues" evidence="4">
    <location>
        <begin position="297"/>
        <end position="311"/>
    </location>
</feature>
<feature type="region of interest" description="Disordered" evidence="4">
    <location>
        <begin position="297"/>
        <end position="320"/>
    </location>
</feature>
<feature type="region of interest" description="Disordered" evidence="4">
    <location>
        <begin position="343"/>
        <end position="389"/>
    </location>
</feature>
<sequence length="389" mass="43618">MNTSTPVVLDEDTYTEAISFIIERDFFPNLVKMKAQQNYFQAQQSGTLFDLQKASKALRDVQQPKKVEKKNQSINYYFEQESELEKRVNLDLSLDQFQTLYTSEDNASFAEILEKANQKAKEKNKWFFDKESNQLRITNGTQSVQLIEGPTGWKYKARNTLMYYPEGKSESWIKEDDARGQPKAIEYKNTDITIPLTIQEDKPLSDIAIQQGKMTPWTQLNQVDQHATSDASPVLRGYQLVASTPALSPSRMGTPQMTWGSIEGTPMPVDGSTTPGPKFSLPEISRREQLGMKLSEKASRAYRKKTSERVSKGTPRSGAGLMSPAAQHLLRKSQNSPHLQRTAFGDALRSAYGSSPLRTGSTVRRPGETPTPVPLFRAGATPLAKNVKK</sequence>
<comment type="similarity">
    <text evidence="2">Belongs to the ESS2 family.</text>
</comment>
<dbReference type="GO" id="GO:0071013">
    <property type="term" value="C:catalytic step 2 spliceosome"/>
    <property type="evidence" value="ECO:0007669"/>
    <property type="project" value="TreeGrafter"/>
</dbReference>
<organism evidence="5">
    <name type="scientific">Rhizopus microsporus var. microsporus</name>
    <dbReference type="NCBI Taxonomy" id="86635"/>
    <lineage>
        <taxon>Eukaryota</taxon>
        <taxon>Fungi</taxon>
        <taxon>Fungi incertae sedis</taxon>
        <taxon>Mucoromycota</taxon>
        <taxon>Mucoromycotina</taxon>
        <taxon>Mucoromycetes</taxon>
        <taxon>Mucorales</taxon>
        <taxon>Mucorineae</taxon>
        <taxon>Rhizopodaceae</taxon>
        <taxon>Rhizopus</taxon>
    </lineage>
</organism>
<evidence type="ECO:0000313" key="5">
    <source>
        <dbReference type="EMBL" id="ORE07709.1"/>
    </source>
</evidence>
<accession>A0A1X0R6Q2</accession>
<comment type="subcellular location">
    <subcellularLocation>
        <location evidence="1">Nucleus</location>
    </subcellularLocation>
</comment>
<protein>
    <submittedName>
        <fullName evidence="5">Uncharacterized protein</fullName>
    </submittedName>
</protein>
<evidence type="ECO:0000256" key="2">
    <source>
        <dbReference type="ARBA" id="ARBA00009072"/>
    </source>
</evidence>
<evidence type="ECO:0000256" key="3">
    <source>
        <dbReference type="ARBA" id="ARBA00023242"/>
    </source>
</evidence>
<name>A0A1X0R6Q2_RHIZD</name>
<dbReference type="Proteomes" id="UP000242414">
    <property type="component" value="Unassembled WGS sequence"/>
</dbReference>
<gene>
    <name evidence="5" type="ORF">BCV72DRAFT_325622</name>
</gene>
<dbReference type="EMBL" id="KV921899">
    <property type="protein sequence ID" value="ORE07709.1"/>
    <property type="molecule type" value="Genomic_DNA"/>
</dbReference>